<comment type="caution">
    <text evidence="1">The sequence shown here is derived from an EMBL/GenBank/DDBJ whole genome shotgun (WGS) entry which is preliminary data.</text>
</comment>
<sequence length="86" mass="9552">MEEWSAPLIGSIKFNTYGAVRGSFGLTGFERSLRNVVSWLLQSSMTKLAFKEIVSDCLVAARNLNWKPVLVDRLAIDLVVMSTGVF</sequence>
<reference evidence="1 2" key="1">
    <citation type="journal article" date="2024" name="G3 (Bethesda)">
        <title>Genome assembly of Hibiscus sabdariffa L. provides insights into metabolisms of medicinal natural products.</title>
        <authorList>
            <person name="Kim T."/>
        </authorList>
    </citation>
    <scope>NUCLEOTIDE SEQUENCE [LARGE SCALE GENOMIC DNA]</scope>
    <source>
        <strain evidence="1">TK-2024</strain>
        <tissue evidence="1">Old leaves</tissue>
    </source>
</reference>
<protein>
    <submittedName>
        <fullName evidence="1">Uncharacterized protein</fullName>
    </submittedName>
</protein>
<keyword evidence="2" id="KW-1185">Reference proteome</keyword>
<proteinExistence type="predicted"/>
<accession>A0ABR2A5S7</accession>
<gene>
    <name evidence="1" type="ORF">V6N12_024948</name>
</gene>
<dbReference type="Proteomes" id="UP001472677">
    <property type="component" value="Unassembled WGS sequence"/>
</dbReference>
<dbReference type="EMBL" id="JBBPBM010001042">
    <property type="protein sequence ID" value="KAK8487980.1"/>
    <property type="molecule type" value="Genomic_DNA"/>
</dbReference>
<organism evidence="1 2">
    <name type="scientific">Hibiscus sabdariffa</name>
    <name type="common">roselle</name>
    <dbReference type="NCBI Taxonomy" id="183260"/>
    <lineage>
        <taxon>Eukaryota</taxon>
        <taxon>Viridiplantae</taxon>
        <taxon>Streptophyta</taxon>
        <taxon>Embryophyta</taxon>
        <taxon>Tracheophyta</taxon>
        <taxon>Spermatophyta</taxon>
        <taxon>Magnoliopsida</taxon>
        <taxon>eudicotyledons</taxon>
        <taxon>Gunneridae</taxon>
        <taxon>Pentapetalae</taxon>
        <taxon>rosids</taxon>
        <taxon>malvids</taxon>
        <taxon>Malvales</taxon>
        <taxon>Malvaceae</taxon>
        <taxon>Malvoideae</taxon>
        <taxon>Hibiscus</taxon>
    </lineage>
</organism>
<evidence type="ECO:0000313" key="2">
    <source>
        <dbReference type="Proteomes" id="UP001472677"/>
    </source>
</evidence>
<name>A0ABR2A5S7_9ROSI</name>
<evidence type="ECO:0000313" key="1">
    <source>
        <dbReference type="EMBL" id="KAK8487980.1"/>
    </source>
</evidence>